<dbReference type="InterPro" id="IPR029058">
    <property type="entry name" value="AB_hydrolase_fold"/>
</dbReference>
<dbReference type="GO" id="GO:0009086">
    <property type="term" value="P:methionine biosynthetic process"/>
    <property type="evidence" value="ECO:0007669"/>
    <property type="project" value="TreeGrafter"/>
</dbReference>
<proteinExistence type="predicted"/>
<sequence length="173" mass="19542">MSDPLWLGGQCQHTSQFPNVGLANAKILGAITYRSGPEWEERFGRRRLSKRPSFGPDFEIEKYLEKVTQEALHRGHPNAYLYLTKAMDLYDLSRGYASLEESLARIKARTLVLGVQSDILIPIWQQQEVATRLKAAGNEEVTYYELDSIYGHDTFLLDVDNVGAAVKGHLESI</sequence>
<dbReference type="OrthoDB" id="444135at2759"/>
<dbReference type="eggNOG" id="ENOG502QR3J">
    <property type="taxonomic scope" value="Eukaryota"/>
</dbReference>
<dbReference type="GO" id="GO:0009001">
    <property type="term" value="F:serine O-acetyltransferase activity"/>
    <property type="evidence" value="ECO:0007669"/>
    <property type="project" value="TreeGrafter"/>
</dbReference>
<dbReference type="RefSeq" id="XP_014147698.1">
    <property type="nucleotide sequence ID" value="XM_014292223.1"/>
</dbReference>
<dbReference type="SUPFAM" id="SSF53474">
    <property type="entry name" value="alpha/beta-Hydrolases"/>
    <property type="match status" value="1"/>
</dbReference>
<dbReference type="GO" id="GO:0004414">
    <property type="term" value="F:homoserine O-acetyltransferase activity"/>
    <property type="evidence" value="ECO:0007669"/>
    <property type="project" value="TreeGrafter"/>
</dbReference>
<gene>
    <name evidence="1" type="ORF">SARC_13647</name>
</gene>
<dbReference type="AlphaFoldDB" id="A0A0L0FBB7"/>
<evidence type="ECO:0000313" key="2">
    <source>
        <dbReference type="Proteomes" id="UP000054560"/>
    </source>
</evidence>
<dbReference type="Gene3D" id="3.40.50.1820">
    <property type="entry name" value="alpha/beta hydrolase"/>
    <property type="match status" value="1"/>
</dbReference>
<accession>A0A0L0FBB7</accession>
<dbReference type="GeneID" id="25914151"/>
<dbReference type="STRING" id="667725.A0A0L0FBB7"/>
<dbReference type="Proteomes" id="UP000054560">
    <property type="component" value="Unassembled WGS sequence"/>
</dbReference>
<dbReference type="GO" id="GO:0005739">
    <property type="term" value="C:mitochondrion"/>
    <property type="evidence" value="ECO:0007669"/>
    <property type="project" value="TreeGrafter"/>
</dbReference>
<protein>
    <recommendedName>
        <fullName evidence="3">AB hydrolase-1 domain-containing protein</fullName>
    </recommendedName>
</protein>
<organism evidence="1 2">
    <name type="scientific">Sphaeroforma arctica JP610</name>
    <dbReference type="NCBI Taxonomy" id="667725"/>
    <lineage>
        <taxon>Eukaryota</taxon>
        <taxon>Ichthyosporea</taxon>
        <taxon>Ichthyophonida</taxon>
        <taxon>Sphaeroforma</taxon>
    </lineage>
</organism>
<dbReference type="PANTHER" id="PTHR32268">
    <property type="entry name" value="HOMOSERINE O-ACETYLTRANSFERASE"/>
    <property type="match status" value="1"/>
</dbReference>
<dbReference type="EMBL" id="KQ245138">
    <property type="protein sequence ID" value="KNC73796.1"/>
    <property type="molecule type" value="Genomic_DNA"/>
</dbReference>
<evidence type="ECO:0000313" key="1">
    <source>
        <dbReference type="EMBL" id="KNC73796.1"/>
    </source>
</evidence>
<dbReference type="GO" id="GO:0006535">
    <property type="term" value="P:cysteine biosynthetic process from serine"/>
    <property type="evidence" value="ECO:0007669"/>
    <property type="project" value="TreeGrafter"/>
</dbReference>
<dbReference type="PANTHER" id="PTHR32268:SF16">
    <property type="entry name" value="SERINE O-SUCCINYLTRANSFERASE"/>
    <property type="match status" value="1"/>
</dbReference>
<dbReference type="InterPro" id="IPR008220">
    <property type="entry name" value="HAT_MetX-like"/>
</dbReference>
<dbReference type="GO" id="GO:0009092">
    <property type="term" value="P:homoserine metabolic process"/>
    <property type="evidence" value="ECO:0007669"/>
    <property type="project" value="TreeGrafter"/>
</dbReference>
<name>A0A0L0FBB7_9EUKA</name>
<evidence type="ECO:0008006" key="3">
    <source>
        <dbReference type="Google" id="ProtNLM"/>
    </source>
</evidence>
<keyword evidence="2" id="KW-1185">Reference proteome</keyword>
<reference evidence="1 2" key="1">
    <citation type="submission" date="2011-02" db="EMBL/GenBank/DDBJ databases">
        <title>The Genome Sequence of Sphaeroforma arctica JP610.</title>
        <authorList>
            <consortium name="The Broad Institute Genome Sequencing Platform"/>
            <person name="Russ C."/>
            <person name="Cuomo C."/>
            <person name="Young S.K."/>
            <person name="Zeng Q."/>
            <person name="Gargeya S."/>
            <person name="Alvarado L."/>
            <person name="Berlin A."/>
            <person name="Chapman S.B."/>
            <person name="Chen Z."/>
            <person name="Freedman E."/>
            <person name="Gellesch M."/>
            <person name="Goldberg J."/>
            <person name="Griggs A."/>
            <person name="Gujja S."/>
            <person name="Heilman E."/>
            <person name="Heiman D."/>
            <person name="Howarth C."/>
            <person name="Mehta T."/>
            <person name="Neiman D."/>
            <person name="Pearson M."/>
            <person name="Roberts A."/>
            <person name="Saif S."/>
            <person name="Shea T."/>
            <person name="Shenoy N."/>
            <person name="Sisk P."/>
            <person name="Stolte C."/>
            <person name="Sykes S."/>
            <person name="White J."/>
            <person name="Yandava C."/>
            <person name="Burger G."/>
            <person name="Gray M.W."/>
            <person name="Holland P.W.H."/>
            <person name="King N."/>
            <person name="Lang F.B.F."/>
            <person name="Roger A.J."/>
            <person name="Ruiz-Trillo I."/>
            <person name="Haas B."/>
            <person name="Nusbaum C."/>
            <person name="Birren B."/>
        </authorList>
    </citation>
    <scope>NUCLEOTIDE SEQUENCE [LARGE SCALE GENOMIC DNA]</scope>
    <source>
        <strain evidence="1 2">JP610</strain>
    </source>
</reference>